<feature type="binding site" evidence="4">
    <location>
        <position position="71"/>
    </location>
    <ligand>
        <name>substrate</name>
    </ligand>
</feature>
<comment type="cofactor">
    <cofactor evidence="1">
        <name>Mg(2+)</name>
        <dbReference type="ChEBI" id="CHEBI:18420"/>
    </cofactor>
</comment>
<dbReference type="PANTHER" id="PTHR32308:SF0">
    <property type="entry name" value="HPCH_HPAI ALDOLASE_CITRATE LYASE DOMAIN-CONTAINING PROTEIN"/>
    <property type="match status" value="1"/>
</dbReference>
<dbReference type="OrthoDB" id="5172636at2"/>
<feature type="binding site" evidence="5">
    <location>
        <position position="129"/>
    </location>
    <ligand>
        <name>Mg(2+)</name>
        <dbReference type="ChEBI" id="CHEBI:18420"/>
    </ligand>
</feature>
<organism evidence="7 8">
    <name type="scientific">Streptomyces xinghaiensis</name>
    <dbReference type="NCBI Taxonomy" id="1038928"/>
    <lineage>
        <taxon>Bacteria</taxon>
        <taxon>Bacillati</taxon>
        <taxon>Actinomycetota</taxon>
        <taxon>Actinomycetes</taxon>
        <taxon>Kitasatosporales</taxon>
        <taxon>Streptomycetaceae</taxon>
        <taxon>Streptomyces</taxon>
    </lineage>
</organism>
<proteinExistence type="predicted"/>
<dbReference type="GO" id="GO:0006107">
    <property type="term" value="P:oxaloacetate metabolic process"/>
    <property type="evidence" value="ECO:0007669"/>
    <property type="project" value="TreeGrafter"/>
</dbReference>
<keyword evidence="7" id="KW-0456">Lyase</keyword>
<dbReference type="Gene3D" id="3.20.20.60">
    <property type="entry name" value="Phosphoenolpyruvate-binding domains"/>
    <property type="match status" value="1"/>
</dbReference>
<dbReference type="Proteomes" id="UP000028058">
    <property type="component" value="Unassembled WGS sequence"/>
</dbReference>
<evidence type="ECO:0000256" key="4">
    <source>
        <dbReference type="PIRSR" id="PIRSR015582-1"/>
    </source>
</evidence>
<name>A0A3M8EWX3_9ACTN</name>
<dbReference type="InterPro" id="IPR040442">
    <property type="entry name" value="Pyrv_kinase-like_dom_sf"/>
</dbReference>
<evidence type="ECO:0000313" key="8">
    <source>
        <dbReference type="Proteomes" id="UP000028058"/>
    </source>
</evidence>
<protein>
    <submittedName>
        <fullName evidence="7">CoA ester lyase</fullName>
    </submittedName>
</protein>
<reference evidence="7 8" key="1">
    <citation type="journal article" date="2014" name="Genome Announc.">
        <title>Draft Genome Sequence of Streptomyces fradiae ATCC 19609, a Strain Highly Sensitive to Antibiotics.</title>
        <authorList>
            <person name="Bekker O.B."/>
            <person name="Klimina K.M."/>
            <person name="Vatlin A.A."/>
            <person name="Zakharevich N.V."/>
            <person name="Kasianov A.S."/>
            <person name="Danilenko V.N."/>
        </authorList>
    </citation>
    <scope>NUCLEOTIDE SEQUENCE [LARGE SCALE GENOMIC DNA]</scope>
    <source>
        <strain evidence="7 8">ATCC 19609</strain>
    </source>
</reference>
<evidence type="ECO:0000256" key="2">
    <source>
        <dbReference type="ARBA" id="ARBA00022723"/>
    </source>
</evidence>
<dbReference type="PIRSF" id="PIRSF015582">
    <property type="entry name" value="Cit_lyase_B"/>
    <property type="match status" value="1"/>
</dbReference>
<accession>A0A3M8EWX3</accession>
<keyword evidence="3 5" id="KW-0460">Magnesium</keyword>
<comment type="caution">
    <text evidence="7">The sequence shown here is derived from an EMBL/GenBank/DDBJ whole genome shotgun (WGS) entry which is preliminary data.</text>
</comment>
<evidence type="ECO:0000256" key="5">
    <source>
        <dbReference type="PIRSR" id="PIRSR015582-2"/>
    </source>
</evidence>
<dbReference type="RefSeq" id="WP_043469239.1">
    <property type="nucleotide sequence ID" value="NZ_JNAD02000013.1"/>
</dbReference>
<dbReference type="AlphaFoldDB" id="A0A3M8EWX3"/>
<dbReference type="PANTHER" id="PTHR32308">
    <property type="entry name" value="LYASE BETA SUBUNIT, PUTATIVE (AFU_ORTHOLOGUE AFUA_4G13030)-RELATED"/>
    <property type="match status" value="1"/>
</dbReference>
<evidence type="ECO:0000256" key="1">
    <source>
        <dbReference type="ARBA" id="ARBA00001946"/>
    </source>
</evidence>
<feature type="binding site" evidence="5">
    <location>
        <position position="155"/>
    </location>
    <ligand>
        <name>Mg(2+)</name>
        <dbReference type="ChEBI" id="CHEBI:18420"/>
    </ligand>
</feature>
<evidence type="ECO:0000256" key="3">
    <source>
        <dbReference type="ARBA" id="ARBA00022842"/>
    </source>
</evidence>
<dbReference type="EMBL" id="JNAD02000013">
    <property type="protein sequence ID" value="RKM92538.1"/>
    <property type="molecule type" value="Genomic_DNA"/>
</dbReference>
<dbReference type="InterPro" id="IPR011206">
    <property type="entry name" value="Citrate_lyase_beta/mcl1/mcl2"/>
</dbReference>
<keyword evidence="2 5" id="KW-0479">Metal-binding</keyword>
<evidence type="ECO:0000259" key="6">
    <source>
        <dbReference type="Pfam" id="PF03328"/>
    </source>
</evidence>
<gene>
    <name evidence="7" type="ORF">SFRA_024390</name>
</gene>
<dbReference type="Pfam" id="PF03328">
    <property type="entry name" value="HpcH_HpaI"/>
    <property type="match status" value="1"/>
</dbReference>
<dbReference type="InterPro" id="IPR005000">
    <property type="entry name" value="Aldolase/citrate-lyase_domain"/>
</dbReference>
<sequence>MTTAHTAPGGTWLITPPSDGRLETALRAQPDVALLDLEDSVPSCGKDTARTAALAQLGAAPVHGATVIGLRMNAPGTVHGLKDLVALAGAGLRDIVVLVPKVESARELELVAQALQEMAAGVRVCALIETPRALLRLDDIFASPVLGGVVFGAADYAAATGCRRTSSSLWWARSSITAAAAAHGIPSIDSPYFDLGNLQGLRCDAQEARDLGFTGKGAVHPDQLPVIREAFCPTEEEVEQAQAVVSAADRAGGQMVRADGQMVGPPLVAAARAVLDRVGNSAEPSVHGGIQ</sequence>
<evidence type="ECO:0000313" key="7">
    <source>
        <dbReference type="EMBL" id="RKM92538.1"/>
    </source>
</evidence>
<feature type="binding site" evidence="4">
    <location>
        <position position="129"/>
    </location>
    <ligand>
        <name>substrate</name>
    </ligand>
</feature>
<feature type="domain" description="HpcH/HpaI aldolase/citrate lyase" evidence="6">
    <location>
        <begin position="22"/>
        <end position="221"/>
    </location>
</feature>
<keyword evidence="8" id="KW-1185">Reference proteome</keyword>
<dbReference type="InterPro" id="IPR015813">
    <property type="entry name" value="Pyrv/PenolPyrv_kinase-like_dom"/>
</dbReference>
<dbReference type="SUPFAM" id="SSF51621">
    <property type="entry name" value="Phosphoenolpyruvate/pyruvate domain"/>
    <property type="match status" value="1"/>
</dbReference>
<dbReference type="GO" id="GO:0000287">
    <property type="term" value="F:magnesium ion binding"/>
    <property type="evidence" value="ECO:0007669"/>
    <property type="project" value="TreeGrafter"/>
</dbReference>
<dbReference type="GO" id="GO:0016829">
    <property type="term" value="F:lyase activity"/>
    <property type="evidence" value="ECO:0007669"/>
    <property type="project" value="UniProtKB-KW"/>
</dbReference>